<evidence type="ECO:0000313" key="7">
    <source>
        <dbReference type="Proteomes" id="UP000544872"/>
    </source>
</evidence>
<protein>
    <submittedName>
        <fullName evidence="6">Protein TorT</fullName>
    </submittedName>
</protein>
<feature type="signal peptide" evidence="4">
    <location>
        <begin position="1"/>
        <end position="21"/>
    </location>
</feature>
<dbReference type="CDD" id="cd06306">
    <property type="entry name" value="PBP1_TorT-like"/>
    <property type="match status" value="1"/>
</dbReference>
<dbReference type="RefSeq" id="WP_184261502.1">
    <property type="nucleotide sequence ID" value="NZ_JACIIX010000002.1"/>
</dbReference>
<evidence type="ECO:0000256" key="2">
    <source>
        <dbReference type="ARBA" id="ARBA00007639"/>
    </source>
</evidence>
<keyword evidence="7" id="KW-1185">Reference proteome</keyword>
<proteinExistence type="inferred from homology"/>
<comment type="similarity">
    <text evidence="2">Belongs to the bacterial solute-binding protein 2 family.</text>
</comment>
<feature type="chain" id="PRO_5031415478" evidence="4">
    <location>
        <begin position="22"/>
        <end position="355"/>
    </location>
</feature>
<evidence type="ECO:0000313" key="6">
    <source>
        <dbReference type="EMBL" id="MBB6209316.1"/>
    </source>
</evidence>
<comment type="subcellular location">
    <subcellularLocation>
        <location evidence="1">Cell envelope</location>
    </subcellularLocation>
</comment>
<evidence type="ECO:0000259" key="5">
    <source>
        <dbReference type="Pfam" id="PF13407"/>
    </source>
</evidence>
<sequence>MHKTLSLFTALLMAAPAVAQAQTAPGKSPAWAAEVVDASGSSRRLAKYEPLAKADKPWNLCVLFPHLKDSFWVAVAYGVASEAERQNVNMTLYEAGGYSNLPRQLSQFDDCVAAKADAIVVGAISEAGLAQKIAEARKKGIPVIGTVNPIQNAETTGKMFVDFPTMSGQTGRYLARKAADGAKVVAFPGPAGSGWAEAYAQGFKDSLKDSKVEVLDTRFGDTGVNAQLQLVQDALQAYPDLTVLWGTAPTAEAAIGAVAEVGREKDVMILSTYENQAMLDALNAGKIIGFATQYPVLQGRVGIDMAVRALQKQPVMAFAQPVPAVITQDTIKGIDMALVLAPATWRPVFSVKATP</sequence>
<dbReference type="Gene3D" id="3.40.50.2300">
    <property type="match status" value="2"/>
</dbReference>
<organism evidence="6 7">
    <name type="scientific">Novispirillum itersonii</name>
    <name type="common">Aquaspirillum itersonii</name>
    <dbReference type="NCBI Taxonomy" id="189"/>
    <lineage>
        <taxon>Bacteria</taxon>
        <taxon>Pseudomonadati</taxon>
        <taxon>Pseudomonadota</taxon>
        <taxon>Alphaproteobacteria</taxon>
        <taxon>Rhodospirillales</taxon>
        <taxon>Novispirillaceae</taxon>
        <taxon>Novispirillum</taxon>
    </lineage>
</organism>
<evidence type="ECO:0000256" key="4">
    <source>
        <dbReference type="SAM" id="SignalP"/>
    </source>
</evidence>
<dbReference type="PANTHER" id="PTHR46847">
    <property type="entry name" value="D-ALLOSE-BINDING PERIPLASMIC PROTEIN-RELATED"/>
    <property type="match status" value="1"/>
</dbReference>
<accession>A0A7W9ZD99</accession>
<dbReference type="NCBIfam" id="NF008185">
    <property type="entry name" value="PRK10936.1"/>
    <property type="match status" value="1"/>
</dbReference>
<dbReference type="SUPFAM" id="SSF53822">
    <property type="entry name" value="Periplasmic binding protein-like I"/>
    <property type="match status" value="1"/>
</dbReference>
<dbReference type="Pfam" id="PF13407">
    <property type="entry name" value="Peripla_BP_4"/>
    <property type="match status" value="1"/>
</dbReference>
<dbReference type="GO" id="GO:0030313">
    <property type="term" value="C:cell envelope"/>
    <property type="evidence" value="ECO:0007669"/>
    <property type="project" value="UniProtKB-SubCell"/>
</dbReference>
<dbReference type="PANTHER" id="PTHR46847:SF1">
    <property type="entry name" value="D-ALLOSE-BINDING PERIPLASMIC PROTEIN-RELATED"/>
    <property type="match status" value="1"/>
</dbReference>
<comment type="caution">
    <text evidence="6">The sequence shown here is derived from an EMBL/GenBank/DDBJ whole genome shotgun (WGS) entry which is preliminary data.</text>
</comment>
<dbReference type="Proteomes" id="UP000544872">
    <property type="component" value="Unassembled WGS sequence"/>
</dbReference>
<feature type="domain" description="Periplasmic binding protein" evidence="5">
    <location>
        <begin position="62"/>
        <end position="313"/>
    </location>
</feature>
<dbReference type="InterPro" id="IPR025997">
    <property type="entry name" value="SBP_2_dom"/>
</dbReference>
<dbReference type="InterPro" id="IPR028082">
    <property type="entry name" value="Peripla_BP_I"/>
</dbReference>
<reference evidence="6 7" key="1">
    <citation type="submission" date="2020-08" db="EMBL/GenBank/DDBJ databases">
        <title>Genomic Encyclopedia of Type Strains, Phase IV (KMG-IV): sequencing the most valuable type-strain genomes for metagenomic binning, comparative biology and taxonomic classification.</title>
        <authorList>
            <person name="Goeker M."/>
        </authorList>
    </citation>
    <scope>NUCLEOTIDE SEQUENCE [LARGE SCALE GENOMIC DNA]</scope>
    <source>
        <strain evidence="6 7">DSM 11590</strain>
    </source>
</reference>
<name>A0A7W9ZD99_NOVIT</name>
<dbReference type="AlphaFoldDB" id="A0A7W9ZD99"/>
<evidence type="ECO:0000256" key="1">
    <source>
        <dbReference type="ARBA" id="ARBA00004196"/>
    </source>
</evidence>
<gene>
    <name evidence="6" type="ORF">FHS48_000718</name>
</gene>
<dbReference type="GO" id="GO:0030246">
    <property type="term" value="F:carbohydrate binding"/>
    <property type="evidence" value="ECO:0007669"/>
    <property type="project" value="UniProtKB-ARBA"/>
</dbReference>
<evidence type="ECO:0000256" key="3">
    <source>
        <dbReference type="ARBA" id="ARBA00022729"/>
    </source>
</evidence>
<dbReference type="EMBL" id="JACIIX010000002">
    <property type="protein sequence ID" value="MBB6209316.1"/>
    <property type="molecule type" value="Genomic_DNA"/>
</dbReference>
<keyword evidence="3 4" id="KW-0732">Signal</keyword>